<dbReference type="GeneID" id="104586662"/>
<evidence type="ECO:0000256" key="1">
    <source>
        <dbReference type="ARBA" id="ARBA00004613"/>
    </source>
</evidence>
<dbReference type="PANTHER" id="PTHR33109">
    <property type="entry name" value="EPIDERMAL PATTERNING FACTOR-LIKE PROTEIN 4"/>
    <property type="match status" value="1"/>
</dbReference>
<organism evidence="7 8">
    <name type="scientific">Nelumbo nucifera</name>
    <name type="common">Sacred lotus</name>
    <dbReference type="NCBI Taxonomy" id="4432"/>
    <lineage>
        <taxon>Eukaryota</taxon>
        <taxon>Viridiplantae</taxon>
        <taxon>Streptophyta</taxon>
        <taxon>Embryophyta</taxon>
        <taxon>Tracheophyta</taxon>
        <taxon>Spermatophyta</taxon>
        <taxon>Magnoliopsida</taxon>
        <taxon>Proteales</taxon>
        <taxon>Nelumbonaceae</taxon>
        <taxon>Nelumbo</taxon>
    </lineage>
</organism>
<dbReference type="Proteomes" id="UP000189703">
    <property type="component" value="Unplaced"/>
</dbReference>
<proteinExistence type="inferred from homology"/>
<keyword evidence="4" id="KW-0732">Signal</keyword>
<accession>A0A1U7Z5Z5</accession>
<comment type="function">
    <text evidence="6">Controls stomatal patterning.</text>
</comment>
<evidence type="ECO:0000256" key="5">
    <source>
        <dbReference type="ARBA" id="ARBA00023157"/>
    </source>
</evidence>
<protein>
    <recommendedName>
        <fullName evidence="6">Epidermal patterning factor-like protein</fullName>
    </recommendedName>
</protein>
<keyword evidence="7" id="KW-1185">Reference proteome</keyword>
<dbReference type="eggNOG" id="ENOG502S87E">
    <property type="taxonomic scope" value="Eukaryota"/>
</dbReference>
<dbReference type="Pfam" id="PF17181">
    <property type="entry name" value="EPF"/>
    <property type="match status" value="1"/>
</dbReference>
<dbReference type="AlphaFoldDB" id="A0A1U7Z5Z5"/>
<dbReference type="PANTHER" id="PTHR33109:SF3">
    <property type="entry name" value="EPIDERMAL PATTERNING FACTOR-LIKE PROTEIN"/>
    <property type="match status" value="1"/>
</dbReference>
<comment type="subcellular location">
    <subcellularLocation>
        <location evidence="1 6">Secreted</location>
    </subcellularLocation>
</comment>
<dbReference type="InterPro" id="IPR039455">
    <property type="entry name" value="EPFL"/>
</dbReference>
<dbReference type="GO" id="GO:0005576">
    <property type="term" value="C:extracellular region"/>
    <property type="evidence" value="ECO:0007669"/>
    <property type="project" value="UniProtKB-SubCell"/>
</dbReference>
<evidence type="ECO:0000313" key="7">
    <source>
        <dbReference type="Proteomes" id="UP000189703"/>
    </source>
</evidence>
<keyword evidence="6" id="KW-0217">Developmental protein</keyword>
<keyword evidence="3 6" id="KW-0964">Secreted</keyword>
<reference evidence="8" key="1">
    <citation type="submission" date="2025-08" db="UniProtKB">
        <authorList>
            <consortium name="RefSeq"/>
        </authorList>
    </citation>
    <scope>IDENTIFICATION</scope>
</reference>
<dbReference type="RefSeq" id="XP_010242262.1">
    <property type="nucleotide sequence ID" value="XM_010243960.2"/>
</dbReference>
<keyword evidence="5" id="KW-1015">Disulfide bond</keyword>
<dbReference type="OMA" id="WSCATSR"/>
<dbReference type="OrthoDB" id="1843021at2759"/>
<sequence>MGVSKEQKRRIWSVVIATLQIVSWVSATGRPFATYDGARRPGQSPASLQATLHKQQEFKSTEGRLMNEVAYKGLSTMGSRPPSCVGKCGGCSPCQAIQTPTTTDRVGAQYANYEPEGWKCKCGTSFFNP</sequence>
<dbReference type="GO" id="GO:0010052">
    <property type="term" value="P:guard cell differentiation"/>
    <property type="evidence" value="ECO:0000318"/>
    <property type="project" value="GO_Central"/>
</dbReference>
<evidence type="ECO:0000256" key="3">
    <source>
        <dbReference type="ARBA" id="ARBA00022525"/>
    </source>
</evidence>
<evidence type="ECO:0000313" key="8">
    <source>
        <dbReference type="RefSeq" id="XP_010242262.1"/>
    </source>
</evidence>
<evidence type="ECO:0000256" key="6">
    <source>
        <dbReference type="RuleBase" id="RU367102"/>
    </source>
</evidence>
<comment type="similarity">
    <text evidence="2 6">Belongs to the plant cysteine rich small secretory peptide family. Epidermal patterning factor subfamily.</text>
</comment>
<evidence type="ECO:0000256" key="2">
    <source>
        <dbReference type="ARBA" id="ARBA00008127"/>
    </source>
</evidence>
<dbReference type="KEGG" id="nnu:104586662"/>
<gene>
    <name evidence="8" type="primary">LOC104586662</name>
</gene>
<name>A0A1U7Z5Z5_NELNU</name>
<evidence type="ECO:0000256" key="4">
    <source>
        <dbReference type="ARBA" id="ARBA00022729"/>
    </source>
</evidence>